<organism evidence="2 3">
    <name type="scientific">Nocardia aurantiaca</name>
    <dbReference type="NCBI Taxonomy" id="2675850"/>
    <lineage>
        <taxon>Bacteria</taxon>
        <taxon>Bacillati</taxon>
        <taxon>Actinomycetota</taxon>
        <taxon>Actinomycetes</taxon>
        <taxon>Mycobacteriales</taxon>
        <taxon>Nocardiaceae</taxon>
        <taxon>Nocardia</taxon>
    </lineage>
</organism>
<sequence length="185" mass="18353">MHWKALMGKGFGALALAATASLAVAATPASAAINFVSVSCPAPATGGACTQPHVFVRVTDPGPIWITVNGNPLGYSNGRFNPFQDSLGYYSEFNLDCAYTPFHIEAVEKDSNGVVTSNAGADYSPAVSAPSVIVRDLITGSVGAGTQSFDTGVANGGPANAAITGSSGAAAAGSAAAKPCQVASL</sequence>
<accession>A0A6I3L0F4</accession>
<dbReference type="EMBL" id="WMBB01000004">
    <property type="protein sequence ID" value="MTE13319.1"/>
    <property type="molecule type" value="Genomic_DNA"/>
</dbReference>
<evidence type="ECO:0000256" key="1">
    <source>
        <dbReference type="SAM" id="SignalP"/>
    </source>
</evidence>
<keyword evidence="1" id="KW-0732">Signal</keyword>
<dbReference type="AlphaFoldDB" id="A0A6I3L0F4"/>
<reference evidence="2 3" key="1">
    <citation type="submission" date="2019-11" db="EMBL/GenBank/DDBJ databases">
        <title>Nocardia sp. nov. CT2-14 isolated from soil.</title>
        <authorList>
            <person name="Kanchanasin P."/>
            <person name="Tanasupawat S."/>
            <person name="Yuki M."/>
            <person name="Kudo T."/>
        </authorList>
    </citation>
    <scope>NUCLEOTIDE SEQUENCE [LARGE SCALE GENOMIC DNA]</scope>
    <source>
        <strain evidence="2 3">CT2-14</strain>
    </source>
</reference>
<keyword evidence="3" id="KW-1185">Reference proteome</keyword>
<evidence type="ECO:0000313" key="3">
    <source>
        <dbReference type="Proteomes" id="UP000432464"/>
    </source>
</evidence>
<protein>
    <recommendedName>
        <fullName evidence="4">Secreted protein</fullName>
    </recommendedName>
</protein>
<gene>
    <name evidence="2" type="ORF">GLP40_11100</name>
</gene>
<comment type="caution">
    <text evidence="2">The sequence shown here is derived from an EMBL/GenBank/DDBJ whole genome shotgun (WGS) entry which is preliminary data.</text>
</comment>
<dbReference type="RefSeq" id="WP_154787716.1">
    <property type="nucleotide sequence ID" value="NZ_WMBB01000004.1"/>
</dbReference>
<dbReference type="Proteomes" id="UP000432464">
    <property type="component" value="Unassembled WGS sequence"/>
</dbReference>
<evidence type="ECO:0000313" key="2">
    <source>
        <dbReference type="EMBL" id="MTE13319.1"/>
    </source>
</evidence>
<name>A0A6I3L0F4_9NOCA</name>
<proteinExistence type="predicted"/>
<feature type="signal peptide" evidence="1">
    <location>
        <begin position="1"/>
        <end position="31"/>
    </location>
</feature>
<evidence type="ECO:0008006" key="4">
    <source>
        <dbReference type="Google" id="ProtNLM"/>
    </source>
</evidence>
<feature type="chain" id="PRO_5026285321" description="Secreted protein" evidence="1">
    <location>
        <begin position="32"/>
        <end position="185"/>
    </location>
</feature>